<dbReference type="RefSeq" id="XP_053578318.1">
    <property type="nucleotide sequence ID" value="XM_053734752.1"/>
</dbReference>
<evidence type="ECO:0000313" key="1">
    <source>
        <dbReference type="EMBL" id="KAF1745866.1"/>
    </source>
</evidence>
<dbReference type="Proteomes" id="UP000483820">
    <property type="component" value="Chromosome X"/>
</dbReference>
<gene>
    <name evidence="1" type="ORF">GCK72_022313</name>
</gene>
<dbReference type="EMBL" id="WUAV01000006">
    <property type="protein sequence ID" value="KAF1745866.1"/>
    <property type="molecule type" value="Genomic_DNA"/>
</dbReference>
<dbReference type="AlphaFoldDB" id="A0A6A5FTQ7"/>
<reference evidence="1 2" key="1">
    <citation type="submission" date="2019-12" db="EMBL/GenBank/DDBJ databases">
        <title>Chromosome-level assembly of the Caenorhabditis remanei genome.</title>
        <authorList>
            <person name="Teterina A.A."/>
            <person name="Willis J.H."/>
            <person name="Phillips P.C."/>
        </authorList>
    </citation>
    <scope>NUCLEOTIDE SEQUENCE [LARGE SCALE GENOMIC DNA]</scope>
    <source>
        <strain evidence="1 2">PX506</strain>
        <tissue evidence="1">Whole organism</tissue>
    </source>
</reference>
<name>A0A6A5FTQ7_CAERE</name>
<dbReference type="CTD" id="9804648"/>
<organism evidence="1 2">
    <name type="scientific">Caenorhabditis remanei</name>
    <name type="common">Caenorhabditis vulgaris</name>
    <dbReference type="NCBI Taxonomy" id="31234"/>
    <lineage>
        <taxon>Eukaryota</taxon>
        <taxon>Metazoa</taxon>
        <taxon>Ecdysozoa</taxon>
        <taxon>Nematoda</taxon>
        <taxon>Chromadorea</taxon>
        <taxon>Rhabditida</taxon>
        <taxon>Rhabditina</taxon>
        <taxon>Rhabditomorpha</taxon>
        <taxon>Rhabditoidea</taxon>
        <taxon>Rhabditidae</taxon>
        <taxon>Peloderinae</taxon>
        <taxon>Caenorhabditis</taxon>
    </lineage>
</organism>
<accession>A0A6A5FTQ7</accession>
<sequence length="678" mass="78005">MKEHSSKLLDSAINSLKDELNAWSALMRSPVMLKTENEQSPVAVGIPNSLQMTTIPVQVTNPNGIPAGKTPEAIQAVGNEENVQNPIEVKVKATPSWQGVPTCFMRLMTPFDEDVLKNSGFIFTQIDIVFNANDFQVMILEGTRELYELKKKDRLVQLMAILKNPETQILTMNVYSDEKLGDRFKQMLKAMDDFKILKNSINIQDLRFVEKVNSNEYYITTFLKYADPRKLQHLKLEVYMFQDQYLVMSRTQQWKSVDRLELHSVGILPYKPFFENWTGNCLEMELIEPFSSQDLARLFKGLERKQAGRAYLMDSRTKFIIGAGEKLDEIRMRDMEKQACSFQLRKYLKSAFKMDEHSSKLFNSGINLSSAEVAPQPKLNASALMLSPKTLKTENLQSPVAVGIPNSLQMTIIPVQVTNPNGIPVGKTPEAIQAVGNEENVQNPIEVKVKATPTWHGVPTCFVRLMTPFDKMLLKNSGFIFTQIDIVFNANEFEVIILEGTGQLCELKKKDRLVQLMAILRNPETQILTMNVYSDEKLGDRFKQMLKAMVDFKIPKNSINIQDLRFVEKVNSNDYDITTFLKYADPRKLQHLKLEVYMFQDQYLVMSRTQQWKSVDRLELHSVGILPFKPFFENWTGNCLEMELIQPYPLPELSDLFDEFKKKETETAYHMYSDTKFM</sequence>
<evidence type="ECO:0008006" key="3">
    <source>
        <dbReference type="Google" id="ProtNLM"/>
    </source>
</evidence>
<comment type="caution">
    <text evidence="1">The sequence shown here is derived from an EMBL/GenBank/DDBJ whole genome shotgun (WGS) entry which is preliminary data.</text>
</comment>
<proteinExistence type="predicted"/>
<dbReference type="GeneID" id="9804648"/>
<dbReference type="KEGG" id="crq:GCK72_022313"/>
<protein>
    <recommendedName>
        <fullName evidence="3">DUF38 domain-containing protein</fullName>
    </recommendedName>
</protein>
<evidence type="ECO:0000313" key="2">
    <source>
        <dbReference type="Proteomes" id="UP000483820"/>
    </source>
</evidence>